<reference evidence="1 2" key="1">
    <citation type="submission" date="2017-03" db="EMBL/GenBank/DDBJ databases">
        <authorList>
            <person name="Afonso C.L."/>
            <person name="Miller P.J."/>
            <person name="Scott M.A."/>
            <person name="Spackman E."/>
            <person name="Goraichik I."/>
            <person name="Dimitrov K.M."/>
            <person name="Suarez D.L."/>
            <person name="Swayne D.E."/>
        </authorList>
    </citation>
    <scope>NUCLEOTIDE SEQUENCE [LARGE SCALE GENOMIC DNA]</scope>
    <source>
        <strain evidence="1 2">CECT 7023</strain>
    </source>
</reference>
<sequence>MSEPVLQPAIPEPLRRAAAAPLPRMQPVEGSWITVDAAHGAQLAERARLLSEKGRLVLDALPGTRPNLEDLFEVVRQALCDHDGFGVKGDRVEGPSGKVAVLDPARVLESLNDVLAEDLCLLEKRGDEHVLVAASLCFPAGWTLAQKLGRPLSRIHRPVPPYDADVGRRVQRFFDAVRPGRPIWRANLHGYNRPDLFLPLREDEAKEKISGAPCYLRSERQTVLRLPGTGAMLFAIHTTVAKA</sequence>
<dbReference type="Pfam" id="PF11927">
    <property type="entry name" value="HODM_asu-like"/>
    <property type="match status" value="1"/>
</dbReference>
<organism evidence="1 2">
    <name type="scientific">Roseisalinus antarcticus</name>
    <dbReference type="NCBI Taxonomy" id="254357"/>
    <lineage>
        <taxon>Bacteria</taxon>
        <taxon>Pseudomonadati</taxon>
        <taxon>Pseudomonadota</taxon>
        <taxon>Alphaproteobacteria</taxon>
        <taxon>Rhodobacterales</taxon>
        <taxon>Roseobacteraceae</taxon>
        <taxon>Roseisalinus</taxon>
    </lineage>
</organism>
<keyword evidence="2" id="KW-1185">Reference proteome</keyword>
<gene>
    <name evidence="1" type="ORF">ROA7023_02475</name>
</gene>
<dbReference type="OrthoDB" id="5242510at2"/>
<dbReference type="Proteomes" id="UP000193900">
    <property type="component" value="Unassembled WGS sequence"/>
</dbReference>
<evidence type="ECO:0000313" key="2">
    <source>
        <dbReference type="Proteomes" id="UP000193900"/>
    </source>
</evidence>
<proteinExistence type="predicted"/>
<dbReference type="InterPro" id="IPR021848">
    <property type="entry name" value="HODM_asu-like"/>
</dbReference>
<accession>A0A1Y5T364</accession>
<name>A0A1Y5T364_9RHOB</name>
<evidence type="ECO:0000313" key="1">
    <source>
        <dbReference type="EMBL" id="SLN54849.1"/>
    </source>
</evidence>
<evidence type="ECO:0008006" key="3">
    <source>
        <dbReference type="Google" id="ProtNLM"/>
    </source>
</evidence>
<protein>
    <recommendedName>
        <fullName evidence="3">DUF3445 domain-containing protein</fullName>
    </recommendedName>
</protein>
<dbReference type="EMBL" id="FWFZ01000011">
    <property type="protein sequence ID" value="SLN54849.1"/>
    <property type="molecule type" value="Genomic_DNA"/>
</dbReference>
<dbReference type="AlphaFoldDB" id="A0A1Y5T364"/>
<dbReference type="RefSeq" id="WP_085879316.1">
    <property type="nucleotide sequence ID" value="NZ_FWFZ01000011.1"/>
</dbReference>